<accession>A0A221W3A4</accession>
<dbReference type="SUPFAM" id="SSF53720">
    <property type="entry name" value="ALDH-like"/>
    <property type="match status" value="1"/>
</dbReference>
<dbReference type="Pfam" id="PF00171">
    <property type="entry name" value="Aldedh"/>
    <property type="match status" value="1"/>
</dbReference>
<name>A0A221W3A4_9PSEU</name>
<dbReference type="PANTHER" id="PTHR43353:SF3">
    <property type="entry name" value="ALDEHYDE DEHYDROGENASE-RELATED"/>
    <property type="match status" value="1"/>
</dbReference>
<dbReference type="InterPro" id="IPR050740">
    <property type="entry name" value="Aldehyde_DH_Superfamily"/>
</dbReference>
<sequence length="478" mass="49167">MTTPAPTLDGVLASAEGAARTLTLSSPVERAGWLSALADALDAAGPELIATAQAETNLPTGRLTGELARTTFQARLFAERLRDGSLLEARIDHADPDWPMGPRPDIRRALRPLGVVVVFAASNFPFAFSVAGGDTVSALAAGCPVVLKAHPGHPRLSRETAAVVVAALESAGAPAGVFSLIEGFEDGIAAVRDPRVSAVGFTGSVSGGRALFDVAVGRPVPIPFYGELGSTNPVFVTPRGWQDRGAEIVEGFAGSMTLGSGQFCTKPGIVLVPDVDGFIEHLPELTAGPMLNERIQTGFLTATGGLADCDGVETVPTVAGADSAVAPVLLRTTAERVLADPELLGMECFGPAALLVSYSSIEELLAVARTSHGQLTATIQGSEAGDDVAAALVEPLSDFAGRVIWNQWPTGVTVSDAQHHGGPYPATTAPTTTSVGTAAVARWLRPVAYQNLPAALLPAAVGETAPEGVRQVIDGRQS</sequence>
<evidence type="ECO:0000313" key="2">
    <source>
        <dbReference type="Proteomes" id="UP000204221"/>
    </source>
</evidence>
<dbReference type="EC" id="1.2.1.4" evidence="1"/>
<organism evidence="1 2">
    <name type="scientific">Actinoalloteichus hoggarensis</name>
    <dbReference type="NCBI Taxonomy" id="1470176"/>
    <lineage>
        <taxon>Bacteria</taxon>
        <taxon>Bacillati</taxon>
        <taxon>Actinomycetota</taxon>
        <taxon>Actinomycetes</taxon>
        <taxon>Pseudonocardiales</taxon>
        <taxon>Pseudonocardiaceae</taxon>
        <taxon>Actinoalloteichus</taxon>
    </lineage>
</organism>
<dbReference type="InterPro" id="IPR015590">
    <property type="entry name" value="Aldehyde_DH_dom"/>
</dbReference>
<dbReference type="AlphaFoldDB" id="A0A221W3A4"/>
<dbReference type="InterPro" id="IPR016163">
    <property type="entry name" value="Ald_DH_C"/>
</dbReference>
<dbReference type="Gene3D" id="3.40.605.10">
    <property type="entry name" value="Aldehyde Dehydrogenase, Chain A, domain 1"/>
    <property type="match status" value="1"/>
</dbReference>
<dbReference type="RefSeq" id="WP_093941550.1">
    <property type="nucleotide sequence ID" value="NZ_CP022521.1"/>
</dbReference>
<reference evidence="1 2" key="1">
    <citation type="submission" date="2017-07" db="EMBL/GenBank/DDBJ databases">
        <title>Complete genome sequence of Actinoalloteichus hoggarensis DSM 45943, type strain of Actinoalloteichus hoggarensis.</title>
        <authorList>
            <person name="Ruckert C."/>
            <person name="Nouioui I."/>
            <person name="Willmese J."/>
            <person name="van Wezel G."/>
            <person name="Klenk H.-P."/>
            <person name="Kalinowski J."/>
            <person name="Zotchev S.B."/>
        </authorList>
    </citation>
    <scope>NUCLEOTIDE SEQUENCE [LARGE SCALE GENOMIC DNA]</scope>
    <source>
        <strain evidence="1 2">DSM 45943</strain>
    </source>
</reference>
<dbReference type="InterPro" id="IPR044151">
    <property type="entry name" value="ALDH_KGSADH"/>
</dbReference>
<protein>
    <submittedName>
        <fullName evidence="1">NADP-dependent fatty aldehyde dehydrogenase</fullName>
        <ecNumber evidence="1">1.2.1.4</ecNumber>
    </submittedName>
</protein>
<dbReference type="KEGG" id="ahg:AHOG_12670"/>
<dbReference type="PANTHER" id="PTHR43353">
    <property type="entry name" value="SUCCINATE-SEMIALDEHYDE DEHYDROGENASE, MITOCHONDRIAL"/>
    <property type="match status" value="1"/>
</dbReference>
<dbReference type="CDD" id="cd07129">
    <property type="entry name" value="ALDH_KGSADH"/>
    <property type="match status" value="1"/>
</dbReference>
<dbReference type="Proteomes" id="UP000204221">
    <property type="component" value="Chromosome"/>
</dbReference>
<keyword evidence="2" id="KW-1185">Reference proteome</keyword>
<dbReference type="OrthoDB" id="9770537at2"/>
<dbReference type="EMBL" id="CP022521">
    <property type="protein sequence ID" value="ASO20177.1"/>
    <property type="molecule type" value="Genomic_DNA"/>
</dbReference>
<dbReference type="InterPro" id="IPR016161">
    <property type="entry name" value="Ald_DH/histidinol_DH"/>
</dbReference>
<dbReference type="Gene3D" id="3.40.309.10">
    <property type="entry name" value="Aldehyde Dehydrogenase, Chain A, domain 2"/>
    <property type="match status" value="1"/>
</dbReference>
<keyword evidence="1" id="KW-0560">Oxidoreductase</keyword>
<evidence type="ECO:0000313" key="1">
    <source>
        <dbReference type="EMBL" id="ASO20177.1"/>
    </source>
</evidence>
<dbReference type="GO" id="GO:0033721">
    <property type="term" value="F:aldehyde dehydrogenase (NADP+) activity"/>
    <property type="evidence" value="ECO:0007669"/>
    <property type="project" value="UniProtKB-EC"/>
</dbReference>
<dbReference type="InterPro" id="IPR016162">
    <property type="entry name" value="Ald_DH_N"/>
</dbReference>
<gene>
    <name evidence="1" type="primary">aldH1</name>
    <name evidence="1" type="ORF">AHOG_12670</name>
</gene>
<proteinExistence type="predicted"/>